<proteinExistence type="predicted"/>
<gene>
    <name evidence="1" type="ORF">PAF17_19360</name>
</gene>
<dbReference type="EMBL" id="JAQBIE010000046">
    <property type="protein sequence ID" value="MDB6179625.1"/>
    <property type="molecule type" value="Genomic_DNA"/>
</dbReference>
<keyword evidence="2" id="KW-1185">Reference proteome</keyword>
<comment type="caution">
    <text evidence="1">The sequence shown here is derived from an EMBL/GenBank/DDBJ whole genome shotgun (WGS) entry which is preliminary data.</text>
</comment>
<sequence length="252" mass="28984">MTPHEFTRSGAYQFCDSVERGGEFAGWALYDPEARHPDFWSVLREEWPSFDALAHDCFRRVLALHRQTWKQEADCPDRMKVYRGEPHGMLTGSLVTKGLSWTTDREVAESFARGHRGVTPTYPLVWQAEVTRDDIAFTTNERGESEVVLFNPRFDALSGPDDDGQRFKLLGWPADAVEIQRRQLARLEAQVTKLLALTKESEPDLHILIRDRREVLTITRPNRRLPLTEREIAEGAREVRAKRSAARTKKPT</sequence>
<reference evidence="1" key="1">
    <citation type="submission" date="2022-12" db="EMBL/GenBank/DDBJ databases">
        <title>Paracoccus onchidii sp. nov., isolated from a marine invertebrate from the South China Sea.</title>
        <authorList>
            <person name="Xu S."/>
            <person name="Liu Z."/>
            <person name="Xu Y."/>
        </authorList>
    </citation>
    <scope>NUCLEOTIDE SEQUENCE</scope>
    <source>
        <strain evidence="1">Z330</strain>
    </source>
</reference>
<accession>A0ABT4ZLL3</accession>
<dbReference type="RefSeq" id="WP_271890719.1">
    <property type="nucleotide sequence ID" value="NZ_JAQBIE010000046.1"/>
</dbReference>
<organism evidence="1 2">
    <name type="scientific">Paracoccus onchidii</name>
    <dbReference type="NCBI Taxonomy" id="3017813"/>
    <lineage>
        <taxon>Bacteria</taxon>
        <taxon>Pseudomonadati</taxon>
        <taxon>Pseudomonadota</taxon>
        <taxon>Alphaproteobacteria</taxon>
        <taxon>Rhodobacterales</taxon>
        <taxon>Paracoccaceae</taxon>
        <taxon>Paracoccus</taxon>
    </lineage>
</organism>
<protein>
    <submittedName>
        <fullName evidence="1">Uncharacterized protein</fullName>
    </submittedName>
</protein>
<name>A0ABT4ZLL3_9RHOB</name>
<dbReference type="Proteomes" id="UP001165641">
    <property type="component" value="Unassembled WGS sequence"/>
</dbReference>
<evidence type="ECO:0000313" key="2">
    <source>
        <dbReference type="Proteomes" id="UP001165641"/>
    </source>
</evidence>
<evidence type="ECO:0000313" key="1">
    <source>
        <dbReference type="EMBL" id="MDB6179625.1"/>
    </source>
</evidence>